<proteinExistence type="predicted"/>
<organism evidence="2 3">
    <name type="scientific">Ceratodon purpureus</name>
    <name type="common">Fire moss</name>
    <name type="synonym">Dicranum purpureum</name>
    <dbReference type="NCBI Taxonomy" id="3225"/>
    <lineage>
        <taxon>Eukaryota</taxon>
        <taxon>Viridiplantae</taxon>
        <taxon>Streptophyta</taxon>
        <taxon>Embryophyta</taxon>
        <taxon>Bryophyta</taxon>
        <taxon>Bryophytina</taxon>
        <taxon>Bryopsida</taxon>
        <taxon>Dicranidae</taxon>
        <taxon>Pseudoditrichales</taxon>
        <taxon>Ditrichaceae</taxon>
        <taxon>Ceratodon</taxon>
    </lineage>
</organism>
<dbReference type="AlphaFoldDB" id="A0A8T0IKB0"/>
<reference evidence="2" key="1">
    <citation type="submission" date="2020-06" db="EMBL/GenBank/DDBJ databases">
        <title>WGS assembly of Ceratodon purpureus strain R40.</title>
        <authorList>
            <person name="Carey S.B."/>
            <person name="Jenkins J."/>
            <person name="Shu S."/>
            <person name="Lovell J.T."/>
            <person name="Sreedasyam A."/>
            <person name="Maumus F."/>
            <person name="Tiley G.P."/>
            <person name="Fernandez-Pozo N."/>
            <person name="Barry K."/>
            <person name="Chen C."/>
            <person name="Wang M."/>
            <person name="Lipzen A."/>
            <person name="Daum C."/>
            <person name="Saski C.A."/>
            <person name="Payton A.C."/>
            <person name="Mcbreen J.C."/>
            <person name="Conrad R.E."/>
            <person name="Kollar L.M."/>
            <person name="Olsson S."/>
            <person name="Huttunen S."/>
            <person name="Landis J.B."/>
            <person name="Wickett N.J."/>
            <person name="Johnson M.G."/>
            <person name="Rensing S.A."/>
            <person name="Grimwood J."/>
            <person name="Schmutz J."/>
            <person name="Mcdaniel S.F."/>
        </authorList>
    </citation>
    <scope>NUCLEOTIDE SEQUENCE</scope>
    <source>
        <strain evidence="2">R40</strain>
    </source>
</reference>
<gene>
    <name evidence="2" type="ORF">KC19_3G125500</name>
</gene>
<name>A0A8T0IKB0_CERPU</name>
<dbReference type="EMBL" id="CM026423">
    <property type="protein sequence ID" value="KAG0583306.1"/>
    <property type="molecule type" value="Genomic_DNA"/>
</dbReference>
<feature type="region of interest" description="Disordered" evidence="1">
    <location>
        <begin position="54"/>
        <end position="76"/>
    </location>
</feature>
<protein>
    <submittedName>
        <fullName evidence="2">Uncharacterized protein</fullName>
    </submittedName>
</protein>
<dbReference type="Proteomes" id="UP000822688">
    <property type="component" value="Chromosome 3"/>
</dbReference>
<feature type="compositionally biased region" description="Polar residues" evidence="1">
    <location>
        <begin position="55"/>
        <end position="76"/>
    </location>
</feature>
<evidence type="ECO:0000256" key="1">
    <source>
        <dbReference type="SAM" id="MobiDB-lite"/>
    </source>
</evidence>
<comment type="caution">
    <text evidence="2">The sequence shown here is derived from an EMBL/GenBank/DDBJ whole genome shotgun (WGS) entry which is preliminary data.</text>
</comment>
<evidence type="ECO:0000313" key="3">
    <source>
        <dbReference type="Proteomes" id="UP000822688"/>
    </source>
</evidence>
<sequence length="95" mass="10766">MLDRNRTKLNMFDSRRSWEGAIPHGLETRIGRSEMLGQTERTQSPDLLLDAESLRPSSNADRLLAQESSRMPSQESCCNWLGDPQLPLRCCSGYP</sequence>
<keyword evidence="3" id="KW-1185">Reference proteome</keyword>
<evidence type="ECO:0000313" key="2">
    <source>
        <dbReference type="EMBL" id="KAG0583306.1"/>
    </source>
</evidence>
<accession>A0A8T0IKB0</accession>